<dbReference type="GO" id="GO:0015910">
    <property type="term" value="P:long-chain fatty acid import into peroxisome"/>
    <property type="evidence" value="ECO:0007669"/>
    <property type="project" value="TreeGrafter"/>
</dbReference>
<dbReference type="EMBL" id="JADGJW010000096">
    <property type="protein sequence ID" value="KAJ3224334.1"/>
    <property type="molecule type" value="Genomic_DNA"/>
</dbReference>
<keyword evidence="3" id="KW-0813">Transport</keyword>
<dbReference type="Pfam" id="PF06472">
    <property type="entry name" value="ABC_membrane_2"/>
    <property type="match status" value="1"/>
</dbReference>
<dbReference type="GO" id="GO:0005778">
    <property type="term" value="C:peroxisomal membrane"/>
    <property type="evidence" value="ECO:0007669"/>
    <property type="project" value="UniProtKB-SubCell"/>
</dbReference>
<comment type="caution">
    <text evidence="11">The sequence shown here is derived from an EMBL/GenBank/DDBJ whole genome shotgun (WGS) entry which is preliminary data.</text>
</comment>
<evidence type="ECO:0000259" key="10">
    <source>
        <dbReference type="PROSITE" id="PS50893"/>
    </source>
</evidence>
<dbReference type="Gene3D" id="3.40.50.300">
    <property type="entry name" value="P-loop containing nucleotide triphosphate hydrolases"/>
    <property type="match status" value="1"/>
</dbReference>
<evidence type="ECO:0000256" key="6">
    <source>
        <dbReference type="ARBA" id="ARBA00022840"/>
    </source>
</evidence>
<feature type="transmembrane region" description="Helical" evidence="9">
    <location>
        <begin position="115"/>
        <end position="132"/>
    </location>
</feature>
<sequence>MKILTKPRGAMASSAIAVLFFLIVNQNNRKFKAKNDQNVTEKTKKAPKKVGVNRDFLAQCKKIFPIIFPKLFCKETGLLASLAGVLIIRTYLDIWFSGFNGMVVKSIVSRKRQDFINLVVFTFGLMMWPMSITNNSLKMNISALSLAIRNRLTKHAHNQYFKGITFYKVANIDNRINNADQLLTQDIDKFSDTLSHLYSDTLKPIVDIVLFAMKLSQAIGAEGPLIIIGYFVSTAFGKNILYNHFNIVEALRVISPPFGKFTANEQKLEGEFRYTHSRIITHAEEIAFYQGNKREKEVANKSFDKIYRHVQQVYRVHFMNGIFDSVLVKYLATMTAYYLLARPVLDPRYATKYMGEFSSDPTKIMEDYSRNSGYLVNLSQAIGRVILAGRDLTRFAGYTSRVAEFFEVLESVNQGRYVRSMVGKDSNGIANSEKSKVQVVSKNDLNGKIVVQNKIIKFENVPIITPNGDILVKELNMVVEPGMNTLVTGPNGCGKSSLFRILGDLWPLFGGVLTKPSPEKLFYVPQKPYLAIGTLRDQVIYPHTSSEARAIGFNDEEIFKLLEAVKLEYLVVREGGWDAVSDWADVLSGGEKQRIAMARLFYHKPDYAILDECTSAVSVDVESIMYNYAKKCKITLFTVSHRQSLFKHHEYLLRFDGEGSYTFGKMDHPDAPDPFGFSHGKSRFTEKK</sequence>
<dbReference type="InterPro" id="IPR036640">
    <property type="entry name" value="ABC1_TM_sf"/>
</dbReference>
<reference evidence="11" key="1">
    <citation type="submission" date="2020-05" db="EMBL/GenBank/DDBJ databases">
        <title>Phylogenomic resolution of chytrid fungi.</title>
        <authorList>
            <person name="Stajich J.E."/>
            <person name="Amses K."/>
            <person name="Simmons R."/>
            <person name="Seto K."/>
            <person name="Myers J."/>
            <person name="Bonds A."/>
            <person name="Quandt C.A."/>
            <person name="Barry K."/>
            <person name="Liu P."/>
            <person name="Grigoriev I."/>
            <person name="Longcore J.E."/>
            <person name="James T.Y."/>
        </authorList>
    </citation>
    <scope>NUCLEOTIDE SEQUENCE</scope>
    <source>
        <strain evidence="11">JEL0476</strain>
    </source>
</reference>
<evidence type="ECO:0000256" key="2">
    <source>
        <dbReference type="ARBA" id="ARBA00008575"/>
    </source>
</evidence>
<evidence type="ECO:0000256" key="9">
    <source>
        <dbReference type="SAM" id="Phobius"/>
    </source>
</evidence>
<feature type="domain" description="ABC transporter" evidence="10">
    <location>
        <begin position="456"/>
        <end position="682"/>
    </location>
</feature>
<dbReference type="Pfam" id="PF00005">
    <property type="entry name" value="ABC_tran"/>
    <property type="match status" value="1"/>
</dbReference>
<protein>
    <submittedName>
        <fullName evidence="11">ATP-binding cassette sub- D member 3</fullName>
    </submittedName>
</protein>
<organism evidence="11 12">
    <name type="scientific">Clydaea vesicula</name>
    <dbReference type="NCBI Taxonomy" id="447962"/>
    <lineage>
        <taxon>Eukaryota</taxon>
        <taxon>Fungi</taxon>
        <taxon>Fungi incertae sedis</taxon>
        <taxon>Chytridiomycota</taxon>
        <taxon>Chytridiomycota incertae sedis</taxon>
        <taxon>Chytridiomycetes</taxon>
        <taxon>Lobulomycetales</taxon>
        <taxon>Lobulomycetaceae</taxon>
        <taxon>Clydaea</taxon>
    </lineage>
</organism>
<evidence type="ECO:0000256" key="5">
    <source>
        <dbReference type="ARBA" id="ARBA00022741"/>
    </source>
</evidence>
<dbReference type="Proteomes" id="UP001211065">
    <property type="component" value="Unassembled WGS sequence"/>
</dbReference>
<evidence type="ECO:0000256" key="7">
    <source>
        <dbReference type="ARBA" id="ARBA00022989"/>
    </source>
</evidence>
<evidence type="ECO:0000256" key="1">
    <source>
        <dbReference type="ARBA" id="ARBA00004585"/>
    </source>
</evidence>
<keyword evidence="4 9" id="KW-0812">Transmembrane</keyword>
<dbReference type="GO" id="GO:0005324">
    <property type="term" value="F:long-chain fatty acid transmembrane transporter activity"/>
    <property type="evidence" value="ECO:0007669"/>
    <property type="project" value="TreeGrafter"/>
</dbReference>
<dbReference type="SMART" id="SM00382">
    <property type="entry name" value="AAA"/>
    <property type="match status" value="1"/>
</dbReference>
<evidence type="ECO:0000313" key="11">
    <source>
        <dbReference type="EMBL" id="KAJ3224334.1"/>
    </source>
</evidence>
<evidence type="ECO:0000256" key="4">
    <source>
        <dbReference type="ARBA" id="ARBA00022692"/>
    </source>
</evidence>
<comment type="subcellular location">
    <subcellularLocation>
        <location evidence="1">Peroxisome membrane</location>
        <topology evidence="1">Multi-pass membrane protein</topology>
    </subcellularLocation>
</comment>
<dbReference type="GO" id="GO:0042760">
    <property type="term" value="P:very long-chain fatty acid catabolic process"/>
    <property type="evidence" value="ECO:0007669"/>
    <property type="project" value="TreeGrafter"/>
</dbReference>
<dbReference type="FunFam" id="3.40.50.300:FF:000636">
    <property type="entry name" value="ATP-binding cassette sub-family D member 3"/>
    <property type="match status" value="1"/>
</dbReference>
<dbReference type="GO" id="GO:0006635">
    <property type="term" value="P:fatty acid beta-oxidation"/>
    <property type="evidence" value="ECO:0007669"/>
    <property type="project" value="TreeGrafter"/>
</dbReference>
<dbReference type="GO" id="GO:0005524">
    <property type="term" value="F:ATP binding"/>
    <property type="evidence" value="ECO:0007669"/>
    <property type="project" value="UniProtKB-KW"/>
</dbReference>
<dbReference type="PANTHER" id="PTHR11384">
    <property type="entry name" value="ATP-BINDING CASSETTE, SUB-FAMILY D MEMBER"/>
    <property type="match status" value="1"/>
</dbReference>
<keyword evidence="5" id="KW-0547">Nucleotide-binding</keyword>
<keyword evidence="6 11" id="KW-0067">ATP-binding</keyword>
<gene>
    <name evidence="11" type="primary">ABCD3</name>
    <name evidence="11" type="ORF">HK099_008578</name>
</gene>
<dbReference type="Gene3D" id="1.20.1560.10">
    <property type="entry name" value="ABC transporter type 1, transmembrane domain"/>
    <property type="match status" value="1"/>
</dbReference>
<keyword evidence="7 9" id="KW-1133">Transmembrane helix</keyword>
<keyword evidence="8 9" id="KW-0472">Membrane</keyword>
<dbReference type="GO" id="GO:0140359">
    <property type="term" value="F:ABC-type transporter activity"/>
    <property type="evidence" value="ECO:0007669"/>
    <property type="project" value="InterPro"/>
</dbReference>
<dbReference type="GO" id="GO:0007031">
    <property type="term" value="P:peroxisome organization"/>
    <property type="evidence" value="ECO:0007669"/>
    <property type="project" value="TreeGrafter"/>
</dbReference>
<accession>A0AAD5U8D0</accession>
<evidence type="ECO:0000313" key="12">
    <source>
        <dbReference type="Proteomes" id="UP001211065"/>
    </source>
</evidence>
<dbReference type="InterPro" id="IPR017871">
    <property type="entry name" value="ABC_transporter-like_CS"/>
</dbReference>
<dbReference type="InterPro" id="IPR003439">
    <property type="entry name" value="ABC_transporter-like_ATP-bd"/>
</dbReference>
<dbReference type="CDD" id="cd03223">
    <property type="entry name" value="ABCD_peroxisomal_ALDP"/>
    <property type="match status" value="1"/>
</dbReference>
<proteinExistence type="inferred from homology"/>
<dbReference type="PROSITE" id="PS00211">
    <property type="entry name" value="ABC_TRANSPORTER_1"/>
    <property type="match status" value="1"/>
</dbReference>
<keyword evidence="12" id="KW-1185">Reference proteome</keyword>
<dbReference type="InterPro" id="IPR027417">
    <property type="entry name" value="P-loop_NTPase"/>
</dbReference>
<dbReference type="SUPFAM" id="SSF52540">
    <property type="entry name" value="P-loop containing nucleoside triphosphate hydrolases"/>
    <property type="match status" value="1"/>
</dbReference>
<evidence type="ECO:0000256" key="8">
    <source>
        <dbReference type="ARBA" id="ARBA00023136"/>
    </source>
</evidence>
<dbReference type="InterPro" id="IPR050835">
    <property type="entry name" value="ABC_transporter_sub-D"/>
</dbReference>
<dbReference type="AlphaFoldDB" id="A0AAD5U8D0"/>
<dbReference type="PROSITE" id="PS50893">
    <property type="entry name" value="ABC_TRANSPORTER_2"/>
    <property type="match status" value="1"/>
</dbReference>
<comment type="similarity">
    <text evidence="2">Belongs to the ABC transporter superfamily. ABCD family. Peroxisomal fatty acyl CoA transporter (TC 3.A.1.203) subfamily.</text>
</comment>
<dbReference type="InterPro" id="IPR003593">
    <property type="entry name" value="AAA+_ATPase"/>
</dbReference>
<dbReference type="PANTHER" id="PTHR11384:SF67">
    <property type="entry name" value="ATP-BINDING CASSETTE SUB-FAMILY D MEMBER 1"/>
    <property type="match status" value="1"/>
</dbReference>
<name>A0AAD5U8D0_9FUNG</name>
<evidence type="ECO:0000256" key="3">
    <source>
        <dbReference type="ARBA" id="ARBA00022448"/>
    </source>
</evidence>
<dbReference type="InterPro" id="IPR011527">
    <property type="entry name" value="ABC1_TM_dom"/>
</dbReference>
<dbReference type="GO" id="GO:0016887">
    <property type="term" value="F:ATP hydrolysis activity"/>
    <property type="evidence" value="ECO:0007669"/>
    <property type="project" value="InterPro"/>
</dbReference>